<dbReference type="VEuPathDB" id="TrichDB:TRFO_36504"/>
<reference evidence="8" key="1">
    <citation type="submission" date="2016-10" db="EMBL/GenBank/DDBJ databases">
        <authorList>
            <person name="Benchimol M."/>
            <person name="Almeida L.G."/>
            <person name="Vasconcelos A.T."/>
            <person name="Perreira-Neves A."/>
            <person name="Rosa I.A."/>
            <person name="Tasca T."/>
            <person name="Bogo M.R."/>
            <person name="de Souza W."/>
        </authorList>
    </citation>
    <scope>NUCLEOTIDE SEQUENCE [LARGE SCALE GENOMIC DNA]</scope>
    <source>
        <strain evidence="8">K</strain>
    </source>
</reference>
<dbReference type="InterPro" id="IPR050235">
    <property type="entry name" value="CK1_Ser-Thr_kinase"/>
</dbReference>
<dbReference type="Proteomes" id="UP000179807">
    <property type="component" value="Unassembled WGS sequence"/>
</dbReference>
<dbReference type="Pfam" id="PF00069">
    <property type="entry name" value="Pkinase"/>
    <property type="match status" value="1"/>
</dbReference>
<dbReference type="InterPro" id="IPR008271">
    <property type="entry name" value="Ser/Thr_kinase_AS"/>
</dbReference>
<evidence type="ECO:0000256" key="4">
    <source>
        <dbReference type="PROSITE-ProRule" id="PRU10141"/>
    </source>
</evidence>
<comment type="caution">
    <text evidence="8">The sequence shown here is derived from an EMBL/GenBank/DDBJ whole genome shotgun (WGS) entry which is preliminary data.</text>
</comment>
<evidence type="ECO:0000256" key="3">
    <source>
        <dbReference type="ARBA" id="ARBA00022840"/>
    </source>
</evidence>
<evidence type="ECO:0000256" key="6">
    <source>
        <dbReference type="SAM" id="MobiDB-lite"/>
    </source>
</evidence>
<evidence type="ECO:0000256" key="2">
    <source>
        <dbReference type="ARBA" id="ARBA00022741"/>
    </source>
</evidence>
<dbReference type="InterPro" id="IPR011009">
    <property type="entry name" value="Kinase-like_dom_sf"/>
</dbReference>
<keyword evidence="8" id="KW-0808">Transferase</keyword>
<dbReference type="GO" id="GO:0005524">
    <property type="term" value="F:ATP binding"/>
    <property type="evidence" value="ECO:0007669"/>
    <property type="project" value="UniProtKB-UniRule"/>
</dbReference>
<gene>
    <name evidence="8" type="ORF">TRFO_36504</name>
</gene>
<dbReference type="RefSeq" id="XP_068350448.1">
    <property type="nucleotide sequence ID" value="XM_068510867.1"/>
</dbReference>
<feature type="domain" description="Protein kinase" evidence="7">
    <location>
        <begin position="10"/>
        <end position="278"/>
    </location>
</feature>
<dbReference type="InterPro" id="IPR000719">
    <property type="entry name" value="Prot_kinase_dom"/>
</dbReference>
<accession>A0A1J4JG75</accession>
<feature type="region of interest" description="Disordered" evidence="6">
    <location>
        <begin position="299"/>
        <end position="328"/>
    </location>
</feature>
<keyword evidence="8" id="KW-0418">Kinase</keyword>
<dbReference type="SMART" id="SM00220">
    <property type="entry name" value="S_TKc"/>
    <property type="match status" value="1"/>
</dbReference>
<dbReference type="GeneID" id="94845571"/>
<proteinExistence type="inferred from homology"/>
<keyword evidence="3 4" id="KW-0067">ATP-binding</keyword>
<feature type="binding site" evidence="4">
    <location>
        <position position="39"/>
    </location>
    <ligand>
        <name>ATP</name>
        <dbReference type="ChEBI" id="CHEBI:30616"/>
    </ligand>
</feature>
<dbReference type="AlphaFoldDB" id="A0A1J4JG75"/>
<evidence type="ECO:0000259" key="7">
    <source>
        <dbReference type="PROSITE" id="PS50011"/>
    </source>
</evidence>
<dbReference type="PANTHER" id="PTHR11909">
    <property type="entry name" value="CASEIN KINASE-RELATED"/>
    <property type="match status" value="1"/>
</dbReference>
<name>A0A1J4JG75_9EUKA</name>
<evidence type="ECO:0000313" key="9">
    <source>
        <dbReference type="Proteomes" id="UP000179807"/>
    </source>
</evidence>
<dbReference type="SUPFAM" id="SSF56112">
    <property type="entry name" value="Protein kinase-like (PK-like)"/>
    <property type="match status" value="1"/>
</dbReference>
<keyword evidence="5" id="KW-0723">Serine/threonine-protein kinase</keyword>
<dbReference type="PROSITE" id="PS00107">
    <property type="entry name" value="PROTEIN_KINASE_ATP"/>
    <property type="match status" value="1"/>
</dbReference>
<dbReference type="Gene3D" id="1.10.510.10">
    <property type="entry name" value="Transferase(Phosphotransferase) domain 1"/>
    <property type="match status" value="1"/>
</dbReference>
<dbReference type="EMBL" id="MLAK01001124">
    <property type="protein sequence ID" value="OHS97311.1"/>
    <property type="molecule type" value="Genomic_DNA"/>
</dbReference>
<dbReference type="PROSITE" id="PS50011">
    <property type="entry name" value="PROTEIN_KINASE_DOM"/>
    <property type="match status" value="1"/>
</dbReference>
<evidence type="ECO:0000313" key="8">
    <source>
        <dbReference type="EMBL" id="OHS97311.1"/>
    </source>
</evidence>
<comment type="similarity">
    <text evidence="5">Belongs to the protein kinase superfamily.</text>
</comment>
<protein>
    <recommendedName>
        <fullName evidence="1">non-specific serine/threonine protein kinase</fullName>
        <ecNumber evidence="1">2.7.11.1</ecNumber>
    </recommendedName>
</protein>
<dbReference type="InterPro" id="IPR017441">
    <property type="entry name" value="Protein_kinase_ATP_BS"/>
</dbReference>
<evidence type="ECO:0000256" key="1">
    <source>
        <dbReference type="ARBA" id="ARBA00012513"/>
    </source>
</evidence>
<evidence type="ECO:0000256" key="5">
    <source>
        <dbReference type="RuleBase" id="RU000304"/>
    </source>
</evidence>
<dbReference type="CDD" id="cd14016">
    <property type="entry name" value="STKc_CK1"/>
    <property type="match status" value="1"/>
</dbReference>
<keyword evidence="9" id="KW-1185">Reference proteome</keyword>
<keyword evidence="2 4" id="KW-0547">Nucleotide-binding</keyword>
<organism evidence="8 9">
    <name type="scientific">Tritrichomonas foetus</name>
    <dbReference type="NCBI Taxonomy" id="1144522"/>
    <lineage>
        <taxon>Eukaryota</taxon>
        <taxon>Metamonada</taxon>
        <taxon>Parabasalia</taxon>
        <taxon>Tritrichomonadida</taxon>
        <taxon>Tritrichomonadidae</taxon>
        <taxon>Tritrichomonas</taxon>
    </lineage>
</organism>
<dbReference type="GO" id="GO:0004674">
    <property type="term" value="F:protein serine/threonine kinase activity"/>
    <property type="evidence" value="ECO:0007669"/>
    <property type="project" value="UniProtKB-KW"/>
</dbReference>
<sequence length="461" mass="52626">MSSFLVASRFSLRKRVGGGSFGEIYSGENIETHQQVAVKLEPANTKNPQLDVESKIYRFLEGGNGIPHCYFYGTEGKYNVMVIDYLSSSLEDLLVKRKSFSVKTVMMLADQMLACVEFMHRKHFIHRDIKPDNFMMGVGKKSNQVYIIDFGLSRRFEDPKTLKHINYSDKRSMTGTARYASISAMRGIEQSRRDDMESLAYVWVYLLKGKLPWQGLPAKTQKEKMEKIASTKANTNLDNLCRGFPKFFINYIEKVRNLKFDEEPDYKEYRKMLRDAFIDEGMVFDYVYDWSTERKPAMTQPVSAKMSPRQQIDVPKRINHPNSPKNVNSASMTNNNMNNANIGITNIVSNNIVNHNLCANLNSVNNLTSYNQNVIHANHSSNIRGINNINASTNAKLRTNPNMKRVVTASTNLALKIEKINYVRTAVASPRGRKRAASRAVKPKVFSPIRNQTVFPMIEQK</sequence>
<dbReference type="FunFam" id="1.10.510.10:FF:000596">
    <property type="entry name" value="CK1 family protein kinase"/>
    <property type="match status" value="1"/>
</dbReference>
<dbReference type="PROSITE" id="PS00108">
    <property type="entry name" value="PROTEIN_KINASE_ST"/>
    <property type="match status" value="1"/>
</dbReference>
<dbReference type="EC" id="2.7.11.1" evidence="1"/>